<feature type="transmembrane region" description="Helical" evidence="7">
    <location>
        <begin position="263"/>
        <end position="286"/>
    </location>
</feature>
<comment type="subcellular location">
    <subcellularLocation>
        <location evidence="1">Membrane</location>
        <topology evidence="1">Multi-pass membrane protein</topology>
    </subcellularLocation>
</comment>
<dbReference type="InterPro" id="IPR003362">
    <property type="entry name" value="Bact_transf"/>
</dbReference>
<evidence type="ECO:0000256" key="6">
    <source>
        <dbReference type="ARBA" id="ARBA00023136"/>
    </source>
</evidence>
<evidence type="ECO:0000313" key="10">
    <source>
        <dbReference type="Proteomes" id="UP000034487"/>
    </source>
</evidence>
<feature type="transmembrane region" description="Helical" evidence="7">
    <location>
        <begin position="7"/>
        <end position="28"/>
    </location>
</feature>
<reference evidence="9 10" key="1">
    <citation type="journal article" date="2015" name="Nature">
        <title>rRNA introns, odd ribosomes, and small enigmatic genomes across a large radiation of phyla.</title>
        <authorList>
            <person name="Brown C.T."/>
            <person name="Hug L.A."/>
            <person name="Thomas B.C."/>
            <person name="Sharon I."/>
            <person name="Castelle C.J."/>
            <person name="Singh A."/>
            <person name="Wilkins M.J."/>
            <person name="Williams K.H."/>
            <person name="Banfield J.F."/>
        </authorList>
    </citation>
    <scope>NUCLEOTIDE SEQUENCE [LARGE SCALE GENOMIC DNA]</scope>
</reference>
<dbReference type="PANTHER" id="PTHR30576:SF0">
    <property type="entry name" value="UNDECAPRENYL-PHOSPHATE N-ACETYLGALACTOSAMINYL 1-PHOSPHATE TRANSFERASE-RELATED"/>
    <property type="match status" value="1"/>
</dbReference>
<evidence type="ECO:0000256" key="7">
    <source>
        <dbReference type="SAM" id="Phobius"/>
    </source>
</evidence>
<keyword evidence="4 7" id="KW-0812">Transmembrane</keyword>
<sequence>MRKFSVSLAILAVILDAVAIVVAMILAYKLRSDGGDIYLLPFVNYLKLLWWATPAWLVFLASQGLYNHRSLPTGWSAISRLLIGLLSGWGAFMIFLYLSRSPEAQNFPRLLIVYGVGLTSLFCIICKLALSATVGILRDQGIGVIRSVLLVSGNHENLVGSFRIEEKHGRHLSKIIKSDYLSELTKLELGQVDELVVPDNVLDETTMLSAINWADRTNTQFVLVPSLSTVRSTNVEAGTLAGSPVLFFRRTPLEGWGRVYKRLLDLIIVIPSIVVLSPLLLLLFVISQVSTGSGIIRQKRIGQDGKEFFLHKFRSMYVDGDDKFPQYKGWSSNEDKDPRITPAGRILRKTNLDELAQLWDVLVGKMSIVGPRPEQPKYVAQFSQELPEYLKRHHVKSGMTGWAQINGARGDTPIADRVKYDLYYIENWSIWFDLRIILATFIYLIRQIVRTKNHESRI</sequence>
<evidence type="ECO:0000256" key="5">
    <source>
        <dbReference type="ARBA" id="ARBA00022989"/>
    </source>
</evidence>
<dbReference type="GO" id="GO:0016780">
    <property type="term" value="F:phosphotransferase activity, for other substituted phosphate groups"/>
    <property type="evidence" value="ECO:0007669"/>
    <property type="project" value="TreeGrafter"/>
</dbReference>
<feature type="transmembrane region" description="Helical" evidence="7">
    <location>
        <begin position="110"/>
        <end position="130"/>
    </location>
</feature>
<feature type="transmembrane region" description="Helical" evidence="7">
    <location>
        <begin position="78"/>
        <end position="98"/>
    </location>
</feature>
<dbReference type="NCBIfam" id="TIGR03025">
    <property type="entry name" value="EPS_sugtrans"/>
    <property type="match status" value="1"/>
</dbReference>
<proteinExistence type="inferred from homology"/>
<feature type="domain" description="Bacterial sugar transferase" evidence="8">
    <location>
        <begin position="261"/>
        <end position="445"/>
    </location>
</feature>
<dbReference type="GO" id="GO:0016020">
    <property type="term" value="C:membrane"/>
    <property type="evidence" value="ECO:0007669"/>
    <property type="project" value="UniProtKB-SubCell"/>
</dbReference>
<keyword evidence="5 7" id="KW-1133">Transmembrane helix</keyword>
<feature type="transmembrane region" description="Helical" evidence="7">
    <location>
        <begin position="48"/>
        <end position="66"/>
    </location>
</feature>
<gene>
    <name evidence="9" type="ORF">UX60_C0002G0006</name>
</gene>
<accession>A0A0G1SRB8</accession>
<name>A0A0G1SRB8_9BACT</name>
<comment type="similarity">
    <text evidence="2">Belongs to the bacterial sugar transferase family.</text>
</comment>
<organism evidence="9 10">
    <name type="scientific">Berkelbacteria bacterium GW2011_GWA2_46_7</name>
    <dbReference type="NCBI Taxonomy" id="1618335"/>
    <lineage>
        <taxon>Bacteria</taxon>
        <taxon>Candidatus Berkelbacteria</taxon>
    </lineage>
</organism>
<dbReference type="AlphaFoldDB" id="A0A0G1SRB8"/>
<evidence type="ECO:0000259" key="8">
    <source>
        <dbReference type="Pfam" id="PF02397"/>
    </source>
</evidence>
<keyword evidence="3" id="KW-0808">Transferase</keyword>
<dbReference type="PANTHER" id="PTHR30576">
    <property type="entry name" value="COLANIC BIOSYNTHESIS UDP-GLUCOSE LIPID CARRIER TRANSFERASE"/>
    <property type="match status" value="1"/>
</dbReference>
<dbReference type="EMBL" id="LCMV01000002">
    <property type="protein sequence ID" value="KKU44523.1"/>
    <property type="molecule type" value="Genomic_DNA"/>
</dbReference>
<dbReference type="Pfam" id="PF02397">
    <property type="entry name" value="Bac_transf"/>
    <property type="match status" value="1"/>
</dbReference>
<evidence type="ECO:0000256" key="4">
    <source>
        <dbReference type="ARBA" id="ARBA00022692"/>
    </source>
</evidence>
<protein>
    <recommendedName>
        <fullName evidence="8">Bacterial sugar transferase domain-containing protein</fullName>
    </recommendedName>
</protein>
<evidence type="ECO:0000256" key="2">
    <source>
        <dbReference type="ARBA" id="ARBA00006464"/>
    </source>
</evidence>
<evidence type="ECO:0000256" key="1">
    <source>
        <dbReference type="ARBA" id="ARBA00004141"/>
    </source>
</evidence>
<dbReference type="InterPro" id="IPR017475">
    <property type="entry name" value="EPS_sugar_tfrase"/>
</dbReference>
<evidence type="ECO:0000313" key="9">
    <source>
        <dbReference type="EMBL" id="KKU44523.1"/>
    </source>
</evidence>
<keyword evidence="6 7" id="KW-0472">Membrane</keyword>
<evidence type="ECO:0000256" key="3">
    <source>
        <dbReference type="ARBA" id="ARBA00022679"/>
    </source>
</evidence>
<dbReference type="Proteomes" id="UP000034487">
    <property type="component" value="Unassembled WGS sequence"/>
</dbReference>
<comment type="caution">
    <text evidence="9">The sequence shown here is derived from an EMBL/GenBank/DDBJ whole genome shotgun (WGS) entry which is preliminary data.</text>
</comment>